<dbReference type="EMBL" id="GBRH01195526">
    <property type="protein sequence ID" value="JAE02370.1"/>
    <property type="molecule type" value="Transcribed_RNA"/>
</dbReference>
<name>A0A0A9ENN4_ARUDO</name>
<reference evidence="1" key="1">
    <citation type="submission" date="2014-09" db="EMBL/GenBank/DDBJ databases">
        <authorList>
            <person name="Magalhaes I.L.F."/>
            <person name="Oliveira U."/>
            <person name="Santos F.R."/>
            <person name="Vidigal T.H.D.A."/>
            <person name="Brescovit A.D."/>
            <person name="Santos A.J."/>
        </authorList>
    </citation>
    <scope>NUCLEOTIDE SEQUENCE</scope>
    <source>
        <tissue evidence="1">Shoot tissue taken approximately 20 cm above the soil surface</tissue>
    </source>
</reference>
<protein>
    <submittedName>
        <fullName evidence="1">Clathrin heavy chain, putative</fullName>
    </submittedName>
</protein>
<sequence>MLWQVWFQNIQQKSCCLPYHVSLKEEISYSIIIYRTTSFHL</sequence>
<accession>A0A0A9ENN4</accession>
<evidence type="ECO:0000313" key="1">
    <source>
        <dbReference type="EMBL" id="JAE02370.1"/>
    </source>
</evidence>
<proteinExistence type="predicted"/>
<organism evidence="1">
    <name type="scientific">Arundo donax</name>
    <name type="common">Giant reed</name>
    <name type="synonym">Donax arundinaceus</name>
    <dbReference type="NCBI Taxonomy" id="35708"/>
    <lineage>
        <taxon>Eukaryota</taxon>
        <taxon>Viridiplantae</taxon>
        <taxon>Streptophyta</taxon>
        <taxon>Embryophyta</taxon>
        <taxon>Tracheophyta</taxon>
        <taxon>Spermatophyta</taxon>
        <taxon>Magnoliopsida</taxon>
        <taxon>Liliopsida</taxon>
        <taxon>Poales</taxon>
        <taxon>Poaceae</taxon>
        <taxon>PACMAD clade</taxon>
        <taxon>Arundinoideae</taxon>
        <taxon>Arundineae</taxon>
        <taxon>Arundo</taxon>
    </lineage>
</organism>
<dbReference type="AlphaFoldDB" id="A0A0A9ENN4"/>
<reference evidence="1" key="2">
    <citation type="journal article" date="2015" name="Data Brief">
        <title>Shoot transcriptome of the giant reed, Arundo donax.</title>
        <authorList>
            <person name="Barrero R.A."/>
            <person name="Guerrero F.D."/>
            <person name="Moolhuijzen P."/>
            <person name="Goolsby J.A."/>
            <person name="Tidwell J."/>
            <person name="Bellgard S.E."/>
            <person name="Bellgard M.I."/>
        </authorList>
    </citation>
    <scope>NUCLEOTIDE SEQUENCE</scope>
    <source>
        <tissue evidence="1">Shoot tissue taken approximately 20 cm above the soil surface</tissue>
    </source>
</reference>